<evidence type="ECO:0000256" key="1">
    <source>
        <dbReference type="SAM" id="MobiDB-lite"/>
    </source>
</evidence>
<comment type="caution">
    <text evidence="2">The sequence shown here is derived from an EMBL/GenBank/DDBJ whole genome shotgun (WGS) entry which is preliminary data.</text>
</comment>
<dbReference type="RefSeq" id="WP_248905564.1">
    <property type="nucleotide sequence ID" value="NZ_CP109979.1"/>
</dbReference>
<dbReference type="EMBL" id="JBHTAX010000001">
    <property type="protein sequence ID" value="MFC7189482.1"/>
    <property type="molecule type" value="Genomic_DNA"/>
</dbReference>
<protein>
    <recommendedName>
        <fullName evidence="4">Nudix hydrolase domain-containing protein</fullName>
    </recommendedName>
</protein>
<accession>A0ABD5YNT8</accession>
<feature type="compositionally biased region" description="Low complexity" evidence="1">
    <location>
        <begin position="1"/>
        <end position="15"/>
    </location>
</feature>
<keyword evidence="3" id="KW-1185">Reference proteome</keyword>
<dbReference type="AlphaFoldDB" id="A0ABD5YNT8"/>
<evidence type="ECO:0000313" key="3">
    <source>
        <dbReference type="Proteomes" id="UP001596417"/>
    </source>
</evidence>
<evidence type="ECO:0008006" key="4">
    <source>
        <dbReference type="Google" id="ProtNLM"/>
    </source>
</evidence>
<sequence length="186" mass="20792">MSDTTQADTTDAHTTYESVTDPEAIANSEGIEIRQRTYTHEDRDHYQNHCEANAIGRAIVGVRNTADRLLLLVTPEADYAILPNETVAPDEDWVTVGKHRVEEQAGMDVTLDSIARVRRIDHVIDGESTPRSTVQHVVFGASVSSSDATLDTLCDEDWEIGWYDELPVETDNLGSYTRNDIQLFLE</sequence>
<name>A0ABD5YNT8_9EURY</name>
<dbReference type="GeneID" id="76199047"/>
<gene>
    <name evidence="2" type="ORF">ACFQL7_06205</name>
</gene>
<dbReference type="Proteomes" id="UP001596417">
    <property type="component" value="Unassembled WGS sequence"/>
</dbReference>
<reference evidence="2 3" key="1">
    <citation type="journal article" date="2019" name="Int. J. Syst. Evol. Microbiol.">
        <title>The Global Catalogue of Microorganisms (GCM) 10K type strain sequencing project: providing services to taxonomists for standard genome sequencing and annotation.</title>
        <authorList>
            <consortium name="The Broad Institute Genomics Platform"/>
            <consortium name="The Broad Institute Genome Sequencing Center for Infectious Disease"/>
            <person name="Wu L."/>
            <person name="Ma J."/>
        </authorList>
    </citation>
    <scope>NUCLEOTIDE SEQUENCE [LARGE SCALE GENOMIC DNA]</scope>
    <source>
        <strain evidence="2 3">RDMS1</strain>
    </source>
</reference>
<organism evidence="2 3">
    <name type="scientific">Halocatena marina</name>
    <dbReference type="NCBI Taxonomy" id="2934937"/>
    <lineage>
        <taxon>Archaea</taxon>
        <taxon>Methanobacteriati</taxon>
        <taxon>Methanobacteriota</taxon>
        <taxon>Stenosarchaea group</taxon>
        <taxon>Halobacteria</taxon>
        <taxon>Halobacteriales</taxon>
        <taxon>Natronomonadaceae</taxon>
        <taxon>Halocatena</taxon>
    </lineage>
</organism>
<feature type="region of interest" description="Disordered" evidence="1">
    <location>
        <begin position="1"/>
        <end position="21"/>
    </location>
</feature>
<evidence type="ECO:0000313" key="2">
    <source>
        <dbReference type="EMBL" id="MFC7189482.1"/>
    </source>
</evidence>
<proteinExistence type="predicted"/>